<dbReference type="Gene3D" id="1.10.287.130">
    <property type="match status" value="1"/>
</dbReference>
<dbReference type="FunFam" id="3.30.565.10:FF:000006">
    <property type="entry name" value="Sensor histidine kinase WalK"/>
    <property type="match status" value="1"/>
</dbReference>
<evidence type="ECO:0000256" key="2">
    <source>
        <dbReference type="ARBA" id="ARBA00012438"/>
    </source>
</evidence>
<keyword evidence="5 10" id="KW-0418">Kinase</keyword>
<evidence type="ECO:0000256" key="1">
    <source>
        <dbReference type="ARBA" id="ARBA00000085"/>
    </source>
</evidence>
<dbReference type="InterPro" id="IPR004358">
    <property type="entry name" value="Sig_transdc_His_kin-like_C"/>
</dbReference>
<organism evidence="10">
    <name type="scientific">hydrocarbon metagenome</name>
    <dbReference type="NCBI Taxonomy" id="938273"/>
    <lineage>
        <taxon>unclassified sequences</taxon>
        <taxon>metagenomes</taxon>
        <taxon>ecological metagenomes</taxon>
    </lineage>
</organism>
<feature type="domain" description="Histidine kinase" evidence="8">
    <location>
        <begin position="303"/>
        <end position="523"/>
    </location>
</feature>
<dbReference type="Gene3D" id="3.30.565.10">
    <property type="entry name" value="Histidine kinase-like ATPase, C-terminal domain"/>
    <property type="match status" value="1"/>
</dbReference>
<feature type="transmembrane region" description="Helical" evidence="7">
    <location>
        <begin position="53"/>
        <end position="72"/>
    </location>
</feature>
<dbReference type="InterPro" id="IPR005467">
    <property type="entry name" value="His_kinase_dom"/>
</dbReference>
<keyword evidence="7" id="KW-0812">Transmembrane</keyword>
<dbReference type="PROSITE" id="PS50109">
    <property type="entry name" value="HIS_KIN"/>
    <property type="match status" value="1"/>
</dbReference>
<evidence type="ECO:0000313" key="10">
    <source>
        <dbReference type="EMBL" id="KUG29832.1"/>
    </source>
</evidence>
<dbReference type="Pfam" id="PF00512">
    <property type="entry name" value="HisKA"/>
    <property type="match status" value="1"/>
</dbReference>
<dbReference type="Gene3D" id="6.10.340.10">
    <property type="match status" value="1"/>
</dbReference>
<keyword evidence="7" id="KW-1133">Transmembrane helix</keyword>
<dbReference type="GO" id="GO:0000155">
    <property type="term" value="F:phosphorelay sensor kinase activity"/>
    <property type="evidence" value="ECO:0007669"/>
    <property type="project" value="InterPro"/>
</dbReference>
<dbReference type="SMART" id="SM00387">
    <property type="entry name" value="HATPase_c"/>
    <property type="match status" value="1"/>
</dbReference>
<accession>A0A0W8G9M1</accession>
<dbReference type="PANTHER" id="PTHR43711:SF1">
    <property type="entry name" value="HISTIDINE KINASE 1"/>
    <property type="match status" value="1"/>
</dbReference>
<dbReference type="CDD" id="cd06225">
    <property type="entry name" value="HAMP"/>
    <property type="match status" value="1"/>
</dbReference>
<dbReference type="PROSITE" id="PS50885">
    <property type="entry name" value="HAMP"/>
    <property type="match status" value="1"/>
</dbReference>
<comment type="caution">
    <text evidence="10">The sequence shown here is derived from an EMBL/GenBank/DDBJ whole genome shotgun (WGS) entry which is preliminary data.</text>
</comment>
<keyword evidence="6" id="KW-0902">Two-component regulatory system</keyword>
<evidence type="ECO:0000256" key="3">
    <source>
        <dbReference type="ARBA" id="ARBA00022553"/>
    </source>
</evidence>
<dbReference type="SMART" id="SM00388">
    <property type="entry name" value="HisKA"/>
    <property type="match status" value="1"/>
</dbReference>
<dbReference type="InterPro" id="IPR050736">
    <property type="entry name" value="Sensor_HK_Regulatory"/>
</dbReference>
<dbReference type="InterPro" id="IPR003594">
    <property type="entry name" value="HATPase_dom"/>
</dbReference>
<keyword evidence="7" id="KW-0472">Membrane</keyword>
<evidence type="ECO:0000256" key="4">
    <source>
        <dbReference type="ARBA" id="ARBA00022679"/>
    </source>
</evidence>
<keyword evidence="4" id="KW-0808">Transferase</keyword>
<dbReference type="InterPro" id="IPR036097">
    <property type="entry name" value="HisK_dim/P_sf"/>
</dbReference>
<evidence type="ECO:0000256" key="7">
    <source>
        <dbReference type="SAM" id="Phobius"/>
    </source>
</evidence>
<dbReference type="CDD" id="cd00082">
    <property type="entry name" value="HisKA"/>
    <property type="match status" value="1"/>
</dbReference>
<dbReference type="SUPFAM" id="SSF158472">
    <property type="entry name" value="HAMP domain-like"/>
    <property type="match status" value="1"/>
</dbReference>
<dbReference type="InterPro" id="IPR003661">
    <property type="entry name" value="HisK_dim/P_dom"/>
</dbReference>
<dbReference type="EMBL" id="LNQE01000030">
    <property type="protein sequence ID" value="KUG29832.1"/>
    <property type="molecule type" value="Genomic_DNA"/>
</dbReference>
<dbReference type="PANTHER" id="PTHR43711">
    <property type="entry name" value="TWO-COMPONENT HISTIDINE KINASE"/>
    <property type="match status" value="1"/>
</dbReference>
<keyword evidence="3" id="KW-0597">Phosphoprotein</keyword>
<name>A0A0W8G9M1_9ZZZZ</name>
<proteinExistence type="predicted"/>
<dbReference type="SUPFAM" id="SSF55874">
    <property type="entry name" value="ATPase domain of HSP90 chaperone/DNA topoisomerase II/histidine kinase"/>
    <property type="match status" value="1"/>
</dbReference>
<reference evidence="10" key="1">
    <citation type="journal article" date="2015" name="Proc. Natl. Acad. Sci. U.S.A.">
        <title>Networks of energetic and metabolic interactions define dynamics in microbial communities.</title>
        <authorList>
            <person name="Embree M."/>
            <person name="Liu J.K."/>
            <person name="Al-Bassam M.M."/>
            <person name="Zengler K."/>
        </authorList>
    </citation>
    <scope>NUCLEOTIDE SEQUENCE</scope>
</reference>
<dbReference type="AlphaFoldDB" id="A0A0W8G9M1"/>
<dbReference type="Pfam" id="PF02518">
    <property type="entry name" value="HATPase_c"/>
    <property type="match status" value="1"/>
</dbReference>
<dbReference type="InterPro" id="IPR036890">
    <property type="entry name" value="HATPase_C_sf"/>
</dbReference>
<dbReference type="SUPFAM" id="SSF47384">
    <property type="entry name" value="Homodimeric domain of signal transducing histidine kinase"/>
    <property type="match status" value="1"/>
</dbReference>
<protein>
    <recommendedName>
        <fullName evidence="2">histidine kinase</fullName>
        <ecNumber evidence="2">2.7.13.3</ecNumber>
    </recommendedName>
</protein>
<evidence type="ECO:0000259" key="8">
    <source>
        <dbReference type="PROSITE" id="PS50109"/>
    </source>
</evidence>
<evidence type="ECO:0000256" key="6">
    <source>
        <dbReference type="ARBA" id="ARBA00023012"/>
    </source>
</evidence>
<evidence type="ECO:0000256" key="5">
    <source>
        <dbReference type="ARBA" id="ARBA00022777"/>
    </source>
</evidence>
<sequence>MARCGGHFFHIGMMRFLRNLIAALAGDRGARLGNTGRNGHLVMHPKRRQIGRLGILFKLFFVFSVILAISYFTTSTLFISIRDTVDITRDIVKVRFEVLSISQRMIDSLLSMEENQKKFVLLREDEYKKYFLAALQEYRNAIWSILWFRYDGFAVWEGLHEEFKAEFPDLAVGAELPGEVWVPQEKLNRWMEIILGARRENERVIEMGMRDLYALSEQSVKRGVAGLVVSVAVGLMGIVYLAFSVSRPLRELRRGIRAFTVSGRLDPVRVFSKDELGELAAAFNEMTLRLRDEEKMRTDFIDMLSHEIRTPLTSIRESVSLIKENVFGEVNERQKRFLDIAGDELERISNLLARLMRVSSMASQIVDISPAPVSPGEMVEDVLEKVSPSTEAKGIRLTSRAGGHIPLILGDAELLGQALLNLVGNAIKYSPRDSTVTVGLEMADGGNKVLFSVTDEGPGIPEEEQQYVFNKYYRGARTKKTTDGIGLGLSIAKTIVEAHGGDIWVTGRAGAGCTFFFTIPVGGERG</sequence>
<comment type="catalytic activity">
    <reaction evidence="1">
        <text>ATP + protein L-histidine = ADP + protein N-phospho-L-histidine.</text>
        <dbReference type="EC" id="2.7.13.3"/>
    </reaction>
</comment>
<dbReference type="GO" id="GO:0016020">
    <property type="term" value="C:membrane"/>
    <property type="evidence" value="ECO:0007669"/>
    <property type="project" value="InterPro"/>
</dbReference>
<dbReference type="PRINTS" id="PR00344">
    <property type="entry name" value="BCTRLSENSOR"/>
</dbReference>
<feature type="domain" description="HAMP" evidence="9">
    <location>
        <begin position="243"/>
        <end position="295"/>
    </location>
</feature>
<evidence type="ECO:0000259" key="9">
    <source>
        <dbReference type="PROSITE" id="PS50885"/>
    </source>
</evidence>
<dbReference type="SMART" id="SM00304">
    <property type="entry name" value="HAMP"/>
    <property type="match status" value="1"/>
</dbReference>
<dbReference type="EC" id="2.7.13.3" evidence="2"/>
<dbReference type="Pfam" id="PF00672">
    <property type="entry name" value="HAMP"/>
    <property type="match status" value="1"/>
</dbReference>
<dbReference type="InterPro" id="IPR003660">
    <property type="entry name" value="HAMP_dom"/>
</dbReference>
<dbReference type="CDD" id="cd00075">
    <property type="entry name" value="HATPase"/>
    <property type="match status" value="1"/>
</dbReference>
<gene>
    <name evidence="10" type="ORF">ASZ90_000271</name>
</gene>
<feature type="transmembrane region" description="Helical" evidence="7">
    <location>
        <begin position="224"/>
        <end position="243"/>
    </location>
</feature>